<protein>
    <submittedName>
        <fullName evidence="2">Uncharacterized protein</fullName>
    </submittedName>
</protein>
<dbReference type="OrthoDB" id="6152272at2"/>
<evidence type="ECO:0000313" key="3">
    <source>
        <dbReference type="Proteomes" id="UP000291236"/>
    </source>
</evidence>
<evidence type="ECO:0000313" key="2">
    <source>
        <dbReference type="EMBL" id="BBH54434.1"/>
    </source>
</evidence>
<dbReference type="PROSITE" id="PS51257">
    <property type="entry name" value="PROKAR_LIPOPROTEIN"/>
    <property type="match status" value="1"/>
</dbReference>
<organism evidence="2 3">
    <name type="scientific">Fluviispira sanaruensis</name>
    <dbReference type="NCBI Taxonomy" id="2493639"/>
    <lineage>
        <taxon>Bacteria</taxon>
        <taxon>Pseudomonadati</taxon>
        <taxon>Bdellovibrionota</taxon>
        <taxon>Oligoflexia</taxon>
        <taxon>Silvanigrellales</taxon>
        <taxon>Silvanigrellaceae</taxon>
        <taxon>Fluviispira</taxon>
    </lineage>
</organism>
<feature type="chain" id="PRO_5020669740" evidence="1">
    <location>
        <begin position="23"/>
        <end position="488"/>
    </location>
</feature>
<keyword evidence="3" id="KW-1185">Reference proteome</keyword>
<reference evidence="2 3" key="1">
    <citation type="submission" date="2018-12" db="EMBL/GenBank/DDBJ databases">
        <title>Rubrispira sanarue gen. nov., sp., nov., a member of the order Silvanigrellales, isolated from a brackish lake in Hamamatsu Japan.</title>
        <authorList>
            <person name="Maejima Y."/>
            <person name="Iino T."/>
            <person name="Muraguchi Y."/>
            <person name="Fukuda K."/>
            <person name="Nojiri H."/>
            <person name="Ohkuma M."/>
            <person name="Moriuchi R."/>
            <person name="Dohra H."/>
            <person name="Kimbara K."/>
            <person name="Shintani M."/>
        </authorList>
    </citation>
    <scope>NUCLEOTIDE SEQUENCE [LARGE SCALE GENOMIC DNA]</scope>
    <source>
        <strain evidence="2 3">RF1110005</strain>
    </source>
</reference>
<proteinExistence type="predicted"/>
<dbReference type="AlphaFoldDB" id="A0A4P2VQ89"/>
<dbReference type="Proteomes" id="UP000291236">
    <property type="component" value="Chromosome"/>
</dbReference>
<dbReference type="EMBL" id="AP019368">
    <property type="protein sequence ID" value="BBH54434.1"/>
    <property type="molecule type" value="Genomic_DNA"/>
</dbReference>
<dbReference type="KEGG" id="sbf:JCM31447_28990"/>
<dbReference type="Gene3D" id="3.90.210.10">
    <property type="entry name" value="Heat-Labile Enterotoxin, subunit A"/>
    <property type="match status" value="1"/>
</dbReference>
<keyword evidence="1" id="KW-0732">Signal</keyword>
<sequence length="488" mass="56611">MKNYKIFILVMFLSLIFSSCKKDSNSESVASKLQIINLSGNFGLITMSYKFKRTFELQNFYSEKIIIKNITISNSNFKLESPNPDTTVTSNEIQSCSSELESEKKCLLSVIFQPSNTNFEIGFIEVDYEINGGISSFKFQISGQGKEETETHKLLSQLGNKFIIKFADYNVKGKPIAENKFIKSILEKNHSRKFVYDDFFQDKANKGHEVWDLQLKVPRVIGYVFRSDTRGPSVQFKDCLDEWQNGYKLNDPMTGTEVEYKKQVDKFGNKINCGVEDVGGFWPRTTFPNDLKYINEMLIRYKKMTGEDFDITKQPIDDLPEAPNSKDFKKSNRGYIPTDFGKMTLILNWYLQNQLNLSAHVHENYDFKGFISTSYQAKFVHDWASRTIEGTSTYIMPKGSRWIYVIYTEGGFEMPESNDPDYKITKAPKIKFVKYDNKEVVIAGGVPWEDIMAYTEMDSNKIFFREGFDKMDYKAYKKIYRLLSSFKK</sequence>
<dbReference type="SUPFAM" id="SSF56399">
    <property type="entry name" value="ADP-ribosylation"/>
    <property type="match status" value="1"/>
</dbReference>
<name>A0A4P2VQ89_FLUSA</name>
<gene>
    <name evidence="2" type="ORF">JCM31447_28990</name>
</gene>
<evidence type="ECO:0000256" key="1">
    <source>
        <dbReference type="SAM" id="SignalP"/>
    </source>
</evidence>
<feature type="signal peptide" evidence="1">
    <location>
        <begin position="1"/>
        <end position="22"/>
    </location>
</feature>
<accession>A0A4P2VQ89</accession>
<dbReference type="RefSeq" id="WP_130612161.1">
    <property type="nucleotide sequence ID" value="NZ_AP019368.1"/>
</dbReference>